<evidence type="ECO:0000256" key="3">
    <source>
        <dbReference type="PROSITE-ProRule" id="PRU00175"/>
    </source>
</evidence>
<name>A0AA39HE94_9BILA</name>
<dbReference type="GO" id="GO:0008270">
    <property type="term" value="F:zinc ion binding"/>
    <property type="evidence" value="ECO:0007669"/>
    <property type="project" value="UniProtKB-KW"/>
</dbReference>
<dbReference type="PROSITE" id="PS50089">
    <property type="entry name" value="ZF_RING_2"/>
    <property type="match status" value="1"/>
</dbReference>
<comment type="caution">
    <text evidence="6">The sequence shown here is derived from an EMBL/GenBank/DDBJ whole genome shotgun (WGS) entry which is preliminary data.</text>
</comment>
<evidence type="ECO:0000313" key="7">
    <source>
        <dbReference type="Proteomes" id="UP001175271"/>
    </source>
</evidence>
<evidence type="ECO:0000256" key="2">
    <source>
        <dbReference type="ARBA" id="ARBA00022833"/>
    </source>
</evidence>
<evidence type="ECO:0000256" key="4">
    <source>
        <dbReference type="SAM" id="MobiDB-lite"/>
    </source>
</evidence>
<organism evidence="6 7">
    <name type="scientific">Steinernema hermaphroditum</name>
    <dbReference type="NCBI Taxonomy" id="289476"/>
    <lineage>
        <taxon>Eukaryota</taxon>
        <taxon>Metazoa</taxon>
        <taxon>Ecdysozoa</taxon>
        <taxon>Nematoda</taxon>
        <taxon>Chromadorea</taxon>
        <taxon>Rhabditida</taxon>
        <taxon>Tylenchina</taxon>
        <taxon>Panagrolaimomorpha</taxon>
        <taxon>Strongyloidoidea</taxon>
        <taxon>Steinernematidae</taxon>
        <taxon>Steinernema</taxon>
    </lineage>
</organism>
<feature type="compositionally biased region" description="Low complexity" evidence="4">
    <location>
        <begin position="1"/>
        <end position="29"/>
    </location>
</feature>
<dbReference type="PANTHER" id="PTHR21578:SF9">
    <property type="entry name" value="RING-TYPE DOMAIN-CONTAINING PROTEIN"/>
    <property type="match status" value="1"/>
</dbReference>
<dbReference type="PANTHER" id="PTHR21578">
    <property type="entry name" value="PROTEIN CBG03826"/>
    <property type="match status" value="1"/>
</dbReference>
<feature type="compositionally biased region" description="Low complexity" evidence="4">
    <location>
        <begin position="74"/>
        <end position="88"/>
    </location>
</feature>
<dbReference type="AlphaFoldDB" id="A0AA39HE94"/>
<evidence type="ECO:0000256" key="1">
    <source>
        <dbReference type="ARBA" id="ARBA00022771"/>
    </source>
</evidence>
<keyword evidence="2" id="KW-0862">Zinc</keyword>
<evidence type="ECO:0000313" key="6">
    <source>
        <dbReference type="EMBL" id="KAK0404242.1"/>
    </source>
</evidence>
<reference evidence="6" key="1">
    <citation type="submission" date="2023-06" db="EMBL/GenBank/DDBJ databases">
        <title>Genomic analysis of the entomopathogenic nematode Steinernema hermaphroditum.</title>
        <authorList>
            <person name="Schwarz E.M."/>
            <person name="Heppert J.K."/>
            <person name="Baniya A."/>
            <person name="Schwartz H.T."/>
            <person name="Tan C.-H."/>
            <person name="Antoshechkin I."/>
            <person name="Sternberg P.W."/>
            <person name="Goodrich-Blair H."/>
            <person name="Dillman A.R."/>
        </authorList>
    </citation>
    <scope>NUCLEOTIDE SEQUENCE</scope>
    <source>
        <strain evidence="6">PS9179</strain>
        <tissue evidence="6">Whole animal</tissue>
    </source>
</reference>
<gene>
    <name evidence="6" type="ORF">QR680_017359</name>
</gene>
<accession>A0AA39HE94</accession>
<sequence>MARTRSTPNGSSSTGSGSGSSRVTASGMRLRPRPLLKPPENLSSVSSPVIRKRQRTLNTGGRSRTVNNRSSGVAENAAPAEARPASRFARNRNYPRARPPTPPLRRPRLAPNSDDDQQSRSLSTANRRPPRMVAERSPTPVPLRLRSRSGPGFPPAPHIIRVSTRGRVRHGEGDPGTSSTDVLPSSLRRYRSRHTGNWETATPFFLTLRVENREAALTSDLDHVQFLSRDDHDRLRAFIDEHYPSEEAADVHRDIMRAVRENFEEIRRNMVRRRQAEEERRQRLGEAWLARLSRPRRGAVLRYLPRSPCTICFEDDPVNPVGCESCNQLIGCSACVGKWFGTSNCSELDTNVSVGSNDNHSKCPLCRFPWEREPAVFSATCDPRRKK</sequence>
<feature type="compositionally biased region" description="Polar residues" evidence="4">
    <location>
        <begin position="56"/>
        <end position="73"/>
    </location>
</feature>
<dbReference type="Proteomes" id="UP001175271">
    <property type="component" value="Unassembled WGS sequence"/>
</dbReference>
<dbReference type="InterPro" id="IPR001841">
    <property type="entry name" value="Znf_RING"/>
</dbReference>
<keyword evidence="1 3" id="KW-0479">Metal-binding</keyword>
<protein>
    <recommendedName>
        <fullName evidence="5">RING-type domain-containing protein</fullName>
    </recommendedName>
</protein>
<proteinExistence type="predicted"/>
<keyword evidence="1 3" id="KW-0863">Zinc-finger</keyword>
<dbReference type="EMBL" id="JAUCMV010000004">
    <property type="protein sequence ID" value="KAK0404242.1"/>
    <property type="molecule type" value="Genomic_DNA"/>
</dbReference>
<feature type="region of interest" description="Disordered" evidence="4">
    <location>
        <begin position="1"/>
        <end position="159"/>
    </location>
</feature>
<keyword evidence="7" id="KW-1185">Reference proteome</keyword>
<feature type="domain" description="RING-type" evidence="5">
    <location>
        <begin position="309"/>
        <end position="367"/>
    </location>
</feature>
<evidence type="ECO:0000259" key="5">
    <source>
        <dbReference type="PROSITE" id="PS50089"/>
    </source>
</evidence>